<dbReference type="InterPro" id="IPR050172">
    <property type="entry name" value="SsuD_RutA_monooxygenase"/>
</dbReference>
<dbReference type="InterPro" id="IPR019923">
    <property type="entry name" value="Lucif-like_OxRdtase_MSMEG_2516"/>
</dbReference>
<accession>A0A3P8JZF4</accession>
<dbReference type="Gene3D" id="3.20.20.30">
    <property type="entry name" value="Luciferase-like domain"/>
    <property type="match status" value="1"/>
</dbReference>
<dbReference type="SUPFAM" id="SSF51679">
    <property type="entry name" value="Bacterial luciferase-like"/>
    <property type="match status" value="1"/>
</dbReference>
<dbReference type="RefSeq" id="WP_227966627.1">
    <property type="nucleotide sequence ID" value="NZ_CP085954.1"/>
</dbReference>
<dbReference type="InterPro" id="IPR036661">
    <property type="entry name" value="Luciferase-like_sf"/>
</dbReference>
<organism evidence="6 7">
    <name type="scientific">Tsukamurella paurometabola</name>
    <name type="common">Corynebacterium paurometabolum</name>
    <dbReference type="NCBI Taxonomy" id="2061"/>
    <lineage>
        <taxon>Bacteria</taxon>
        <taxon>Bacillati</taxon>
        <taxon>Actinomycetota</taxon>
        <taxon>Actinomycetes</taxon>
        <taxon>Mycobacteriales</taxon>
        <taxon>Tsukamurellaceae</taxon>
        <taxon>Tsukamurella</taxon>
    </lineage>
</organism>
<dbReference type="PANTHER" id="PTHR42847:SF4">
    <property type="entry name" value="ALKANESULFONATE MONOOXYGENASE-RELATED"/>
    <property type="match status" value="1"/>
</dbReference>
<evidence type="ECO:0000256" key="3">
    <source>
        <dbReference type="ARBA" id="ARBA00023002"/>
    </source>
</evidence>
<protein>
    <submittedName>
        <fullName evidence="6">F420-dependent glucose-6-phosphate dehydrogenase</fullName>
        <ecNumber evidence="6">1.1.98.2</ecNumber>
    </submittedName>
</protein>
<keyword evidence="2" id="KW-0288">FMN</keyword>
<evidence type="ECO:0000259" key="5">
    <source>
        <dbReference type="Pfam" id="PF00296"/>
    </source>
</evidence>
<keyword evidence="4" id="KW-0503">Monooxygenase</keyword>
<evidence type="ECO:0000313" key="7">
    <source>
        <dbReference type="Proteomes" id="UP000271626"/>
    </source>
</evidence>
<keyword evidence="1" id="KW-0285">Flavoprotein</keyword>
<dbReference type="InterPro" id="IPR011251">
    <property type="entry name" value="Luciferase-like_dom"/>
</dbReference>
<sequence>MRNVKTRTVDQEYPHVTTEPRKFRFAAGGAGNADEGGARKFVKLAQEAEELGFDTFAIPDRLDAQVGPLAALGALAVSTSSIRLATSMLSMPFRHPAVLAKELTTIDVLSKGRLEIGLGLGAFKDDFDQAGIEFESPDRRFQRLDEGLTVLDALLRGQEAEFEGEVFRVKELKGYPRPRQGPRPPIAIGAGARRTLELAARRADVVSINPRSSAEGKLKISDMSMDAVKKKVEIVKAAAGDRFADLELSWSIATIVVTDDREQVADFALKAIERGLSASIEIDKEVTVDDVLGSPYLAIGTFDEIADQVRATRAATGMSYVGVVPTQMEAFAPVLEQLKGE</sequence>
<dbReference type="GO" id="GO:0008726">
    <property type="term" value="F:alkanesulfonate monooxygenase activity"/>
    <property type="evidence" value="ECO:0007669"/>
    <property type="project" value="TreeGrafter"/>
</dbReference>
<dbReference type="Proteomes" id="UP000271626">
    <property type="component" value="Chromosome"/>
</dbReference>
<dbReference type="Pfam" id="PF00296">
    <property type="entry name" value="Bac_luciferase"/>
    <property type="match status" value="1"/>
</dbReference>
<evidence type="ECO:0000256" key="4">
    <source>
        <dbReference type="ARBA" id="ARBA00023033"/>
    </source>
</evidence>
<dbReference type="PANTHER" id="PTHR42847">
    <property type="entry name" value="ALKANESULFONATE MONOOXYGENASE"/>
    <property type="match status" value="1"/>
</dbReference>
<dbReference type="AlphaFoldDB" id="A0A3P8JZF4"/>
<gene>
    <name evidence="6" type="primary">fgd_2</name>
    <name evidence="6" type="ORF">NCTC10741_01309</name>
</gene>
<reference evidence="6 7" key="1">
    <citation type="submission" date="2018-12" db="EMBL/GenBank/DDBJ databases">
        <authorList>
            <consortium name="Pathogen Informatics"/>
        </authorList>
    </citation>
    <scope>NUCLEOTIDE SEQUENCE [LARGE SCALE GENOMIC DNA]</scope>
    <source>
        <strain evidence="6 7">NCTC10741</strain>
    </source>
</reference>
<dbReference type="GO" id="GO:0046306">
    <property type="term" value="P:alkanesulfonate catabolic process"/>
    <property type="evidence" value="ECO:0007669"/>
    <property type="project" value="TreeGrafter"/>
</dbReference>
<keyword evidence="3 6" id="KW-0560">Oxidoreductase</keyword>
<dbReference type="EMBL" id="LR131273">
    <property type="protein sequence ID" value="VDR38194.1"/>
    <property type="molecule type" value="Genomic_DNA"/>
</dbReference>
<dbReference type="NCBIfam" id="TIGR03621">
    <property type="entry name" value="F420_MSMEG_2516"/>
    <property type="match status" value="1"/>
</dbReference>
<evidence type="ECO:0000256" key="2">
    <source>
        <dbReference type="ARBA" id="ARBA00022643"/>
    </source>
</evidence>
<proteinExistence type="predicted"/>
<name>A0A3P8JZF4_TSUPA</name>
<evidence type="ECO:0000256" key="1">
    <source>
        <dbReference type="ARBA" id="ARBA00022630"/>
    </source>
</evidence>
<dbReference type="EC" id="1.1.98.2" evidence="6"/>
<evidence type="ECO:0000313" key="6">
    <source>
        <dbReference type="EMBL" id="VDR38194.1"/>
    </source>
</evidence>
<dbReference type="GO" id="GO:0052749">
    <property type="term" value="F:glucose-6-phosphate dehydrogenase (coenzyme F420) activity"/>
    <property type="evidence" value="ECO:0007669"/>
    <property type="project" value="UniProtKB-EC"/>
</dbReference>
<feature type="domain" description="Luciferase-like" evidence="5">
    <location>
        <begin position="29"/>
        <end position="317"/>
    </location>
</feature>